<evidence type="ECO:0000256" key="1">
    <source>
        <dbReference type="ARBA" id="ARBA00022679"/>
    </source>
</evidence>
<dbReference type="InterPro" id="IPR050134">
    <property type="entry name" value="NAD-dep_sirtuin_deacylases"/>
</dbReference>
<dbReference type="SUPFAM" id="SSF52467">
    <property type="entry name" value="DHS-like NAD/FAD-binding domain"/>
    <property type="match status" value="1"/>
</dbReference>
<dbReference type="EMBL" id="UOET01000542">
    <property type="protein sequence ID" value="VAW30599.1"/>
    <property type="molecule type" value="Genomic_DNA"/>
</dbReference>
<dbReference type="PROSITE" id="PS50305">
    <property type="entry name" value="SIRTUIN"/>
    <property type="match status" value="1"/>
</dbReference>
<protein>
    <submittedName>
        <fullName evidence="4">NAD-dependent protein deacetylase of SIR2 family</fullName>
    </submittedName>
</protein>
<dbReference type="PANTHER" id="PTHR11085:SF11">
    <property type="entry name" value="NAD-DEPENDENT PROTEIN DEACETYLASE"/>
    <property type="match status" value="1"/>
</dbReference>
<dbReference type="GO" id="GO:0017136">
    <property type="term" value="F:histone deacetylase activity, NAD-dependent"/>
    <property type="evidence" value="ECO:0007669"/>
    <property type="project" value="TreeGrafter"/>
</dbReference>
<dbReference type="GO" id="GO:0070403">
    <property type="term" value="F:NAD+ binding"/>
    <property type="evidence" value="ECO:0007669"/>
    <property type="project" value="InterPro"/>
</dbReference>
<sequence length="198" mass="22495">MLKKETGLELIRNIGEAAEVIRQAKYTVVFTGAGISVDSGLPTFRGEGGIWKEVDPNYFNIDFFHKKPKLTWEIIKKVFYDPLTSVKPNLAHHVLSIMGQEGVIQSIITQNIDHLHQEAGCRKVIELHGTYRRLICTKCSTEYDYSYADLKFLPPTCFVCRGVLKPDFVFFNEKLSPVVKREAFEEVQKADVLLVIGT</sequence>
<evidence type="ECO:0000259" key="3">
    <source>
        <dbReference type="PROSITE" id="PS50305"/>
    </source>
</evidence>
<dbReference type="InterPro" id="IPR003000">
    <property type="entry name" value="Sirtuin"/>
</dbReference>
<evidence type="ECO:0000256" key="2">
    <source>
        <dbReference type="ARBA" id="ARBA00023027"/>
    </source>
</evidence>
<dbReference type="PANTHER" id="PTHR11085">
    <property type="entry name" value="NAD-DEPENDENT PROTEIN DEACYLASE SIRTUIN-5, MITOCHONDRIAL-RELATED"/>
    <property type="match status" value="1"/>
</dbReference>
<proteinExistence type="predicted"/>
<dbReference type="Gene3D" id="3.30.1600.10">
    <property type="entry name" value="SIR2/SIRT2 'Small Domain"/>
    <property type="match status" value="1"/>
</dbReference>
<dbReference type="Gene3D" id="3.40.50.1220">
    <property type="entry name" value="TPP-binding domain"/>
    <property type="match status" value="1"/>
</dbReference>
<feature type="non-terminal residue" evidence="4">
    <location>
        <position position="198"/>
    </location>
</feature>
<dbReference type="InterPro" id="IPR026590">
    <property type="entry name" value="Ssirtuin_cat_dom"/>
</dbReference>
<dbReference type="Pfam" id="PF02146">
    <property type="entry name" value="SIR2"/>
    <property type="match status" value="1"/>
</dbReference>
<accession>A0A3B0V185</accession>
<evidence type="ECO:0000313" key="4">
    <source>
        <dbReference type="EMBL" id="VAW30599.1"/>
    </source>
</evidence>
<reference evidence="4" key="1">
    <citation type="submission" date="2018-06" db="EMBL/GenBank/DDBJ databases">
        <authorList>
            <person name="Zhirakovskaya E."/>
        </authorList>
    </citation>
    <scope>NUCLEOTIDE SEQUENCE</scope>
</reference>
<organism evidence="4">
    <name type="scientific">hydrothermal vent metagenome</name>
    <dbReference type="NCBI Taxonomy" id="652676"/>
    <lineage>
        <taxon>unclassified sequences</taxon>
        <taxon>metagenomes</taxon>
        <taxon>ecological metagenomes</taxon>
    </lineage>
</organism>
<name>A0A3B0V185_9ZZZZ</name>
<dbReference type="InterPro" id="IPR029035">
    <property type="entry name" value="DHS-like_NAD/FAD-binding_dom"/>
</dbReference>
<gene>
    <name evidence="4" type="ORF">MNBD_BACTEROID07-200</name>
</gene>
<keyword evidence="1" id="KW-0808">Transferase</keyword>
<dbReference type="AlphaFoldDB" id="A0A3B0V185"/>
<keyword evidence="2" id="KW-0520">NAD</keyword>
<dbReference type="CDD" id="cd01407">
    <property type="entry name" value="SIR2-fam"/>
    <property type="match status" value="1"/>
</dbReference>
<dbReference type="InterPro" id="IPR026591">
    <property type="entry name" value="Sirtuin_cat_small_dom_sf"/>
</dbReference>
<feature type="domain" description="Deacetylase sirtuin-type" evidence="3">
    <location>
        <begin position="7"/>
        <end position="198"/>
    </location>
</feature>